<keyword evidence="5" id="KW-1185">Reference proteome</keyword>
<gene>
    <name evidence="4" type="ORF">KSP40_PGU003407</name>
</gene>
<organism evidence="4 5">
    <name type="scientific">Platanthera guangdongensis</name>
    <dbReference type="NCBI Taxonomy" id="2320717"/>
    <lineage>
        <taxon>Eukaryota</taxon>
        <taxon>Viridiplantae</taxon>
        <taxon>Streptophyta</taxon>
        <taxon>Embryophyta</taxon>
        <taxon>Tracheophyta</taxon>
        <taxon>Spermatophyta</taxon>
        <taxon>Magnoliopsida</taxon>
        <taxon>Liliopsida</taxon>
        <taxon>Asparagales</taxon>
        <taxon>Orchidaceae</taxon>
        <taxon>Orchidoideae</taxon>
        <taxon>Orchideae</taxon>
        <taxon>Orchidinae</taxon>
        <taxon>Platanthera</taxon>
    </lineage>
</organism>
<keyword evidence="2" id="KW-0430">Lectin</keyword>
<reference evidence="4 5" key="1">
    <citation type="journal article" date="2022" name="Nat. Plants">
        <title>Genomes of leafy and leafless Platanthera orchids illuminate the evolution of mycoheterotrophy.</title>
        <authorList>
            <person name="Li M.H."/>
            <person name="Liu K.W."/>
            <person name="Li Z."/>
            <person name="Lu H.C."/>
            <person name="Ye Q.L."/>
            <person name="Zhang D."/>
            <person name="Wang J.Y."/>
            <person name="Li Y.F."/>
            <person name="Zhong Z.M."/>
            <person name="Liu X."/>
            <person name="Yu X."/>
            <person name="Liu D.K."/>
            <person name="Tu X.D."/>
            <person name="Liu B."/>
            <person name="Hao Y."/>
            <person name="Liao X.Y."/>
            <person name="Jiang Y.T."/>
            <person name="Sun W.H."/>
            <person name="Chen J."/>
            <person name="Chen Y.Q."/>
            <person name="Ai Y."/>
            <person name="Zhai J.W."/>
            <person name="Wu S.S."/>
            <person name="Zhou Z."/>
            <person name="Hsiao Y.Y."/>
            <person name="Wu W.L."/>
            <person name="Chen Y.Y."/>
            <person name="Lin Y.F."/>
            <person name="Hsu J.L."/>
            <person name="Li C.Y."/>
            <person name="Wang Z.W."/>
            <person name="Zhao X."/>
            <person name="Zhong W.Y."/>
            <person name="Ma X.K."/>
            <person name="Ma L."/>
            <person name="Huang J."/>
            <person name="Chen G.Z."/>
            <person name="Huang M.Z."/>
            <person name="Huang L."/>
            <person name="Peng D.H."/>
            <person name="Luo Y.B."/>
            <person name="Zou S.Q."/>
            <person name="Chen S.P."/>
            <person name="Lan S."/>
            <person name="Tsai W.C."/>
            <person name="Van de Peer Y."/>
            <person name="Liu Z.J."/>
        </authorList>
    </citation>
    <scope>NUCLEOTIDE SEQUENCE [LARGE SCALE GENOMIC DNA]</scope>
    <source>
        <strain evidence="4">Lor288</strain>
    </source>
</reference>
<feature type="domain" description="Protein kinase" evidence="3">
    <location>
        <begin position="1"/>
        <end position="99"/>
    </location>
</feature>
<evidence type="ECO:0000313" key="5">
    <source>
        <dbReference type="Proteomes" id="UP001412067"/>
    </source>
</evidence>
<name>A0ABR2MV19_9ASPA</name>
<dbReference type="EMBL" id="JBBWWR010000005">
    <property type="protein sequence ID" value="KAK8967295.1"/>
    <property type="molecule type" value="Genomic_DNA"/>
</dbReference>
<sequence length="99" mass="11421">MEIAVSITQGITYLHEHCKNRIIHCDIKPENILLNENFRLKVSDFGLAKLMSREHSHVITIVWGTRGYLAPEWVRNRPTPSRPTFTVMAWCCSRSLVEG</sequence>
<keyword evidence="1" id="KW-0732">Signal</keyword>
<proteinExistence type="predicted"/>
<dbReference type="SUPFAM" id="SSF56112">
    <property type="entry name" value="Protein kinase-like (PK-like)"/>
    <property type="match status" value="1"/>
</dbReference>
<dbReference type="InterPro" id="IPR011009">
    <property type="entry name" value="Kinase-like_dom_sf"/>
</dbReference>
<dbReference type="InterPro" id="IPR051343">
    <property type="entry name" value="G-type_lectin_kinases/EP1-like"/>
</dbReference>
<evidence type="ECO:0000259" key="3">
    <source>
        <dbReference type="PROSITE" id="PS50011"/>
    </source>
</evidence>
<comment type="caution">
    <text evidence="4">The sequence shown here is derived from an EMBL/GenBank/DDBJ whole genome shotgun (WGS) entry which is preliminary data.</text>
</comment>
<dbReference type="PANTHER" id="PTHR47976:SF108">
    <property type="entry name" value="G-TYPE LECTIN S-RECEPTOR-LIKE SERINE_THREONINE-PROTEIN KINASE LECRK1"/>
    <property type="match status" value="1"/>
</dbReference>
<evidence type="ECO:0000313" key="4">
    <source>
        <dbReference type="EMBL" id="KAK8967295.1"/>
    </source>
</evidence>
<dbReference type="PANTHER" id="PTHR47976">
    <property type="entry name" value="G-TYPE LECTIN S-RECEPTOR-LIKE SERINE/THREONINE-PROTEIN KINASE SD2-5"/>
    <property type="match status" value="1"/>
</dbReference>
<dbReference type="Pfam" id="PF00069">
    <property type="entry name" value="Pkinase"/>
    <property type="match status" value="1"/>
</dbReference>
<dbReference type="PROSITE" id="PS50011">
    <property type="entry name" value="PROTEIN_KINASE_DOM"/>
    <property type="match status" value="1"/>
</dbReference>
<dbReference type="InterPro" id="IPR000719">
    <property type="entry name" value="Prot_kinase_dom"/>
</dbReference>
<protein>
    <submittedName>
        <fullName evidence="4">G-type lectin S-receptor-like serine/threonine-protein kinase</fullName>
    </submittedName>
</protein>
<dbReference type="Gene3D" id="1.10.510.10">
    <property type="entry name" value="Transferase(Phosphotransferase) domain 1"/>
    <property type="match status" value="1"/>
</dbReference>
<dbReference type="InterPro" id="IPR008271">
    <property type="entry name" value="Ser/Thr_kinase_AS"/>
</dbReference>
<dbReference type="PROSITE" id="PS00108">
    <property type="entry name" value="PROTEIN_KINASE_ST"/>
    <property type="match status" value="1"/>
</dbReference>
<evidence type="ECO:0000256" key="2">
    <source>
        <dbReference type="ARBA" id="ARBA00022734"/>
    </source>
</evidence>
<accession>A0ABR2MV19</accession>
<evidence type="ECO:0000256" key="1">
    <source>
        <dbReference type="ARBA" id="ARBA00022729"/>
    </source>
</evidence>
<dbReference type="Proteomes" id="UP001412067">
    <property type="component" value="Unassembled WGS sequence"/>
</dbReference>